<keyword evidence="1" id="KW-0732">Signal</keyword>
<evidence type="ECO:0000313" key="4">
    <source>
        <dbReference type="Proteomes" id="UP001152797"/>
    </source>
</evidence>
<organism evidence="2">
    <name type="scientific">Cladocopium goreaui</name>
    <dbReference type="NCBI Taxonomy" id="2562237"/>
    <lineage>
        <taxon>Eukaryota</taxon>
        <taxon>Sar</taxon>
        <taxon>Alveolata</taxon>
        <taxon>Dinophyceae</taxon>
        <taxon>Suessiales</taxon>
        <taxon>Symbiodiniaceae</taxon>
        <taxon>Cladocopium</taxon>
    </lineage>
</organism>
<protein>
    <submittedName>
        <fullName evidence="2">Uncharacterized protein</fullName>
    </submittedName>
</protein>
<evidence type="ECO:0000313" key="2">
    <source>
        <dbReference type="EMBL" id="CAI4003658.1"/>
    </source>
</evidence>
<dbReference type="Proteomes" id="UP001152797">
    <property type="component" value="Unassembled WGS sequence"/>
</dbReference>
<gene>
    <name evidence="2" type="ORF">C1SCF055_LOCUS29506</name>
</gene>
<dbReference type="EMBL" id="CAMXCT030003312">
    <property type="protein sequence ID" value="CAL4790970.1"/>
    <property type="molecule type" value="Genomic_DNA"/>
</dbReference>
<dbReference type="EMBL" id="CAMXCT010003312">
    <property type="protein sequence ID" value="CAI4003658.1"/>
    <property type="molecule type" value="Genomic_DNA"/>
</dbReference>
<sequence>MKIVTLFALSAAVKFRVHPTADDEWCTGNQFPLDVDASYHAAGLAKGEDLFNKEDLSQFQVKLGQVQEWAAASPWHLRVTVNSSLSSEVKFGFPGTGGFLMISVPPNAKGELVVTDRVGAAQEPTFQYREGPARLDGDVVFTKFCLRPKLCGEEDFCQDGWKAKSGDALPGNSRMECCDQIQCAESDKVDGCSGTTWTKKPNFTELQGHTKEQCCQPLLCTADVCKGSDVKVKNGTGILGSTAEECCEPAYCRDVECPSMTEYTRLIHNDDGTARRGSTAKDCCKEAKCADLDCGASPRSAWKNSSRQGLGSTYPECCDKSYCADFTCQPSTKWVSRNLSSLRGGNTEACCQPLTCKRYTCKDPSLVLKQAAGLLGSTDEECCELKSCKDYTCSDATKWTKRPVLVDGVLRKGVDDATCCEDIFCMHSIDCEGVDGSKWRTKKPLELQNLQGSTAKQCCDANLCEAYTCSTDVDGDGDGTKWYKKVDTNAHKYQGQSDEECCFPKYCSLYTTKLPSSKWKRNSTVGLLGSTDGECYVERRCVDEVNCHALGIAVNVTDEDRLGSTKDECCW</sequence>
<feature type="chain" id="PRO_5043271243" evidence="1">
    <location>
        <begin position="16"/>
        <end position="571"/>
    </location>
</feature>
<evidence type="ECO:0000256" key="1">
    <source>
        <dbReference type="SAM" id="SignalP"/>
    </source>
</evidence>
<feature type="signal peptide" evidence="1">
    <location>
        <begin position="1"/>
        <end position="15"/>
    </location>
</feature>
<evidence type="ECO:0000313" key="3">
    <source>
        <dbReference type="EMBL" id="CAL4790970.1"/>
    </source>
</evidence>
<accession>A0A9P1D6Z0</accession>
<reference evidence="3 4" key="2">
    <citation type="submission" date="2024-05" db="EMBL/GenBank/DDBJ databases">
        <authorList>
            <person name="Chen Y."/>
            <person name="Shah S."/>
            <person name="Dougan E. K."/>
            <person name="Thang M."/>
            <person name="Chan C."/>
        </authorList>
    </citation>
    <scope>NUCLEOTIDE SEQUENCE [LARGE SCALE GENOMIC DNA]</scope>
</reference>
<reference evidence="2" key="1">
    <citation type="submission" date="2022-10" db="EMBL/GenBank/DDBJ databases">
        <authorList>
            <person name="Chen Y."/>
            <person name="Dougan E. K."/>
            <person name="Chan C."/>
            <person name="Rhodes N."/>
            <person name="Thang M."/>
        </authorList>
    </citation>
    <scope>NUCLEOTIDE SEQUENCE</scope>
</reference>
<dbReference type="AlphaFoldDB" id="A0A9P1D6Z0"/>
<dbReference type="OrthoDB" id="420524at2759"/>
<name>A0A9P1D6Z0_9DINO</name>
<keyword evidence="4" id="KW-1185">Reference proteome</keyword>
<comment type="caution">
    <text evidence="2">The sequence shown here is derived from an EMBL/GenBank/DDBJ whole genome shotgun (WGS) entry which is preliminary data.</text>
</comment>
<dbReference type="EMBL" id="CAMXCT020003312">
    <property type="protein sequence ID" value="CAL1157033.1"/>
    <property type="molecule type" value="Genomic_DNA"/>
</dbReference>
<proteinExistence type="predicted"/>